<feature type="region of interest" description="Disordered" evidence="1">
    <location>
        <begin position="1"/>
        <end position="20"/>
    </location>
</feature>
<sequence length="93" mass="9325">MTGNWPVVSHPDAGGEAPRLVDGTIGGDGAGFDRHVRCMGRIGVGVAAATGDAMGGGLARDGVVRAVRPAGRRGDRWGGRRDFGAAMPAMAGP</sequence>
<reference evidence="2 3" key="1">
    <citation type="submission" date="2020-04" db="EMBL/GenBank/DDBJ databases">
        <title>Description of novel Gluconacetobacter.</title>
        <authorList>
            <person name="Sombolestani A."/>
        </authorList>
    </citation>
    <scope>NUCLEOTIDE SEQUENCE [LARGE SCALE GENOMIC DNA]</scope>
    <source>
        <strain evidence="2 3">LMG 22058</strain>
    </source>
</reference>
<gene>
    <name evidence="2" type="ORF">HLH44_13910</name>
</gene>
<protein>
    <submittedName>
        <fullName evidence="2">Uncharacterized protein</fullName>
    </submittedName>
</protein>
<dbReference type="Proteomes" id="UP000530320">
    <property type="component" value="Unassembled WGS sequence"/>
</dbReference>
<accession>A0A7W4PL78</accession>
<evidence type="ECO:0000256" key="1">
    <source>
        <dbReference type="SAM" id="MobiDB-lite"/>
    </source>
</evidence>
<dbReference type="RefSeq" id="WP_183009675.1">
    <property type="nucleotide sequence ID" value="NZ_JABEQP010000009.1"/>
</dbReference>
<name>A0A7W4PL78_9PROT</name>
<feature type="compositionally biased region" description="Basic and acidic residues" evidence="1">
    <location>
        <begin position="72"/>
        <end position="83"/>
    </location>
</feature>
<proteinExistence type="predicted"/>
<comment type="caution">
    <text evidence="2">The sequence shown here is derived from an EMBL/GenBank/DDBJ whole genome shotgun (WGS) entry which is preliminary data.</text>
</comment>
<evidence type="ECO:0000313" key="3">
    <source>
        <dbReference type="Proteomes" id="UP000530320"/>
    </source>
</evidence>
<dbReference type="EMBL" id="JABEQP010000009">
    <property type="protein sequence ID" value="MBB2198536.1"/>
    <property type="molecule type" value="Genomic_DNA"/>
</dbReference>
<organism evidence="2 3">
    <name type="scientific">Gluconacetobacter dulcium</name>
    <dbReference type="NCBI Taxonomy" id="2729096"/>
    <lineage>
        <taxon>Bacteria</taxon>
        <taxon>Pseudomonadati</taxon>
        <taxon>Pseudomonadota</taxon>
        <taxon>Alphaproteobacteria</taxon>
        <taxon>Acetobacterales</taxon>
        <taxon>Acetobacteraceae</taxon>
        <taxon>Gluconacetobacter</taxon>
    </lineage>
</organism>
<feature type="region of interest" description="Disordered" evidence="1">
    <location>
        <begin position="71"/>
        <end position="93"/>
    </location>
</feature>
<dbReference type="AlphaFoldDB" id="A0A7W4PL78"/>
<evidence type="ECO:0000313" key="2">
    <source>
        <dbReference type="EMBL" id="MBB2198536.1"/>
    </source>
</evidence>